<dbReference type="GO" id="GO:0016226">
    <property type="term" value="P:iron-sulfur cluster assembly"/>
    <property type="evidence" value="ECO:0007669"/>
    <property type="project" value="TreeGrafter"/>
</dbReference>
<gene>
    <name evidence="2" type="ORF">PSON_ATCC_30995.1.T0980182</name>
</gene>
<feature type="repeat" description="WD" evidence="1">
    <location>
        <begin position="109"/>
        <end position="144"/>
    </location>
</feature>
<dbReference type="PANTHER" id="PTHR19920">
    <property type="entry name" value="WD40 PROTEIN CIAO1"/>
    <property type="match status" value="1"/>
</dbReference>
<dbReference type="PROSITE" id="PS50294">
    <property type="entry name" value="WD_REPEATS_REGION"/>
    <property type="match status" value="1"/>
</dbReference>
<sequence length="336" mass="39197">MPKFRSQPVGQKSQTFIDERLIRFEKYCQAISINIDNSLILFASDSSITLFQYKFAQLKYIQNCRNHKNYVTTLNNFKNNFQFISGSIDSNIVLWSLNLMANRKYLQQLQGHTGMITCQVLIPKIENFIITGSMDNKIKFWNVSQLQQWRCVQTITDHKDSVLALATNLEGNKVLSSGKDNIILVIEQNKLLFWQVRQKIKVNQFGYRLNFIDHFTITFQPEQSSHLHLYKTNQMGDFELTTNILVGGGGQYCHLLFPSIYNTNKHLIITKNGWNLNIINHIHDFTNEKDIFLLKESIEFSDQYFFGTLSQDGEYLITWDTQNSQISIKKFNSENN</sequence>
<dbReference type="PROSITE" id="PS00678">
    <property type="entry name" value="WD_REPEATS_1"/>
    <property type="match status" value="1"/>
</dbReference>
<dbReference type="Proteomes" id="UP000692954">
    <property type="component" value="Unassembled WGS sequence"/>
</dbReference>
<organism evidence="2 3">
    <name type="scientific">Paramecium sonneborni</name>
    <dbReference type="NCBI Taxonomy" id="65129"/>
    <lineage>
        <taxon>Eukaryota</taxon>
        <taxon>Sar</taxon>
        <taxon>Alveolata</taxon>
        <taxon>Ciliophora</taxon>
        <taxon>Intramacronucleata</taxon>
        <taxon>Oligohymenophorea</taxon>
        <taxon>Peniculida</taxon>
        <taxon>Parameciidae</taxon>
        <taxon>Paramecium</taxon>
    </lineage>
</organism>
<dbReference type="SMART" id="SM00320">
    <property type="entry name" value="WD40"/>
    <property type="match status" value="4"/>
</dbReference>
<dbReference type="EMBL" id="CAJJDN010000098">
    <property type="protein sequence ID" value="CAD8111653.1"/>
    <property type="molecule type" value="Genomic_DNA"/>
</dbReference>
<protein>
    <submittedName>
        <fullName evidence="2">Uncharacterized protein</fullName>
    </submittedName>
</protein>
<proteinExistence type="predicted"/>
<name>A0A8S1Q8I9_9CILI</name>
<dbReference type="InterPro" id="IPR019775">
    <property type="entry name" value="WD40_repeat_CS"/>
</dbReference>
<dbReference type="InterPro" id="IPR001680">
    <property type="entry name" value="WD40_rpt"/>
</dbReference>
<dbReference type="GO" id="GO:0097361">
    <property type="term" value="C:cytosolic [4Fe-4S] assembly targeting complex"/>
    <property type="evidence" value="ECO:0007669"/>
    <property type="project" value="TreeGrafter"/>
</dbReference>
<feature type="repeat" description="WD" evidence="1">
    <location>
        <begin position="64"/>
        <end position="98"/>
    </location>
</feature>
<evidence type="ECO:0000256" key="1">
    <source>
        <dbReference type="PROSITE-ProRule" id="PRU00221"/>
    </source>
</evidence>
<dbReference type="Pfam" id="PF00400">
    <property type="entry name" value="WD40"/>
    <property type="match status" value="3"/>
</dbReference>
<keyword evidence="3" id="KW-1185">Reference proteome</keyword>
<evidence type="ECO:0000313" key="3">
    <source>
        <dbReference type="Proteomes" id="UP000692954"/>
    </source>
</evidence>
<reference evidence="2" key="1">
    <citation type="submission" date="2021-01" db="EMBL/GenBank/DDBJ databases">
        <authorList>
            <consortium name="Genoscope - CEA"/>
            <person name="William W."/>
        </authorList>
    </citation>
    <scope>NUCLEOTIDE SEQUENCE</scope>
</reference>
<evidence type="ECO:0000313" key="2">
    <source>
        <dbReference type="EMBL" id="CAD8111653.1"/>
    </source>
</evidence>
<dbReference type="AlphaFoldDB" id="A0A8S1Q8I9"/>
<accession>A0A8S1Q8I9</accession>
<dbReference type="PROSITE" id="PS50082">
    <property type="entry name" value="WD_REPEATS_2"/>
    <property type="match status" value="2"/>
</dbReference>
<comment type="caution">
    <text evidence="2">The sequence shown here is derived from an EMBL/GenBank/DDBJ whole genome shotgun (WGS) entry which is preliminary data.</text>
</comment>
<dbReference type="PANTHER" id="PTHR19920:SF0">
    <property type="entry name" value="CYTOSOLIC IRON-SULFUR PROTEIN ASSEMBLY PROTEIN CIAO1-RELATED"/>
    <property type="match status" value="1"/>
</dbReference>
<keyword evidence="1" id="KW-0853">WD repeat</keyword>
<dbReference type="OrthoDB" id="71437at2759"/>